<evidence type="ECO:0000256" key="1">
    <source>
        <dbReference type="SAM" id="MobiDB-lite"/>
    </source>
</evidence>
<dbReference type="Proteomes" id="UP000322080">
    <property type="component" value="Unassembled WGS sequence"/>
</dbReference>
<dbReference type="EMBL" id="VSIY01000003">
    <property type="protein sequence ID" value="TYB82769.1"/>
    <property type="molecule type" value="Genomic_DNA"/>
</dbReference>
<feature type="region of interest" description="Disordered" evidence="1">
    <location>
        <begin position="51"/>
        <end position="75"/>
    </location>
</feature>
<protein>
    <submittedName>
        <fullName evidence="3">Uncharacterized protein</fullName>
    </submittedName>
</protein>
<sequence>MPVRPAIVALALCLPAALNAETARSCWQPGTAVGLFDWAGSPSTTCRDGTWTRAGAGTTAPKPAPAPAKTRAASAPTGFSFSGEVYVGLAWAK</sequence>
<evidence type="ECO:0000313" key="3">
    <source>
        <dbReference type="EMBL" id="TYB82769.1"/>
    </source>
</evidence>
<reference evidence="3 4" key="1">
    <citation type="submission" date="2019-08" db="EMBL/GenBank/DDBJ databases">
        <title>Identification of a novel species of the genus Boseongicola.</title>
        <authorList>
            <person name="Zhang X.-Q."/>
        </authorList>
    </citation>
    <scope>NUCLEOTIDE SEQUENCE [LARGE SCALE GENOMIC DNA]</scope>
    <source>
        <strain evidence="3 4">HY14</strain>
    </source>
</reference>
<evidence type="ECO:0000313" key="4">
    <source>
        <dbReference type="Proteomes" id="UP000322080"/>
    </source>
</evidence>
<feature type="signal peptide" evidence="2">
    <location>
        <begin position="1"/>
        <end position="20"/>
    </location>
</feature>
<keyword evidence="4" id="KW-1185">Reference proteome</keyword>
<name>A0A5D0RNN9_9RHOB</name>
<proteinExistence type="predicted"/>
<keyword evidence="2" id="KW-0732">Signal</keyword>
<evidence type="ECO:0000256" key="2">
    <source>
        <dbReference type="SAM" id="SignalP"/>
    </source>
</evidence>
<accession>A0A5D0RNN9</accession>
<gene>
    <name evidence="3" type="ORF">FVF75_00870</name>
</gene>
<organism evidence="3 4">
    <name type="scientific">Maritimibacter fusiformis</name>
    <dbReference type="NCBI Taxonomy" id="2603819"/>
    <lineage>
        <taxon>Bacteria</taxon>
        <taxon>Pseudomonadati</taxon>
        <taxon>Pseudomonadota</taxon>
        <taxon>Alphaproteobacteria</taxon>
        <taxon>Rhodobacterales</taxon>
        <taxon>Roseobacteraceae</taxon>
        <taxon>Maritimibacter</taxon>
    </lineage>
</organism>
<dbReference type="RefSeq" id="WP_148375860.1">
    <property type="nucleotide sequence ID" value="NZ_VSIY01000003.1"/>
</dbReference>
<dbReference type="AlphaFoldDB" id="A0A5D0RNN9"/>
<feature type="chain" id="PRO_5023135871" evidence="2">
    <location>
        <begin position="21"/>
        <end position="93"/>
    </location>
</feature>
<comment type="caution">
    <text evidence="3">The sequence shown here is derived from an EMBL/GenBank/DDBJ whole genome shotgun (WGS) entry which is preliminary data.</text>
</comment>